<dbReference type="EMBL" id="JBJVNI010000010">
    <property type="protein sequence ID" value="MFM9610920.1"/>
    <property type="molecule type" value="Genomic_DNA"/>
</dbReference>
<sequence length="131" mass="13770">MQLNSYPADQGSVGPSGGVAGTMRSDKATWSKVGGDVGDLRDNAEKSLTALSDAQVGLSGQLGCLTAAAQQGVYESWERRVEDIKTLCDGLARVLEKTGNDQLRTDQAIQAEIEKLNSPKATDTAGSGKER</sequence>
<keyword evidence="3" id="KW-1185">Reference proteome</keyword>
<feature type="region of interest" description="Disordered" evidence="1">
    <location>
        <begin position="1"/>
        <end position="39"/>
    </location>
</feature>
<dbReference type="RefSeq" id="WP_409121926.1">
    <property type="nucleotide sequence ID" value="NZ_JBJVNI010000010.1"/>
</dbReference>
<accession>A0ABW9HV88</accession>
<proteinExistence type="predicted"/>
<gene>
    <name evidence="2" type="ORF">ACKI18_19685</name>
</gene>
<reference evidence="2 3" key="1">
    <citation type="submission" date="2024-12" db="EMBL/GenBank/DDBJ databases">
        <title>Forecasting of Potato common scab and diversities of Pathogenic streptomyces spp. in china.</title>
        <authorList>
            <person name="Handique U."/>
            <person name="Wu J."/>
        </authorList>
    </citation>
    <scope>NUCLEOTIDE SEQUENCE [LARGE SCALE GENOMIC DNA]</scope>
    <source>
        <strain evidence="2 3">ZRIMU1530</strain>
    </source>
</reference>
<evidence type="ECO:0000313" key="2">
    <source>
        <dbReference type="EMBL" id="MFM9610920.1"/>
    </source>
</evidence>
<evidence type="ECO:0000313" key="3">
    <source>
        <dbReference type="Proteomes" id="UP001631957"/>
    </source>
</evidence>
<organism evidence="2 3">
    <name type="scientific">Streptomyces niveiscabiei</name>
    <dbReference type="NCBI Taxonomy" id="164115"/>
    <lineage>
        <taxon>Bacteria</taxon>
        <taxon>Bacillati</taxon>
        <taxon>Actinomycetota</taxon>
        <taxon>Actinomycetes</taxon>
        <taxon>Kitasatosporales</taxon>
        <taxon>Streptomycetaceae</taxon>
        <taxon>Streptomyces</taxon>
    </lineage>
</organism>
<protein>
    <submittedName>
        <fullName evidence="2">Uncharacterized protein</fullName>
    </submittedName>
</protein>
<comment type="caution">
    <text evidence="2">The sequence shown here is derived from an EMBL/GenBank/DDBJ whole genome shotgun (WGS) entry which is preliminary data.</text>
</comment>
<name>A0ABW9HV88_9ACTN</name>
<evidence type="ECO:0000256" key="1">
    <source>
        <dbReference type="SAM" id="MobiDB-lite"/>
    </source>
</evidence>
<dbReference type="Proteomes" id="UP001631957">
    <property type="component" value="Unassembled WGS sequence"/>
</dbReference>